<dbReference type="SUPFAM" id="SSF54060">
    <property type="entry name" value="His-Me finger endonucleases"/>
    <property type="match status" value="1"/>
</dbReference>
<accession>A0A5J6D9J4</accession>
<keyword evidence="2" id="KW-1185">Reference proteome</keyword>
<dbReference type="GO" id="GO:0004519">
    <property type="term" value="F:endonuclease activity"/>
    <property type="evidence" value="ECO:0007669"/>
    <property type="project" value="UniProtKB-KW"/>
</dbReference>
<keyword evidence="1" id="KW-0255">Endonuclease</keyword>
<dbReference type="RefSeq" id="YP_009852190.1">
    <property type="nucleotide sequence ID" value="NC_048810.1"/>
</dbReference>
<dbReference type="EMBL" id="MN204501">
    <property type="protein sequence ID" value="QEQ94391.1"/>
    <property type="molecule type" value="Genomic_DNA"/>
</dbReference>
<dbReference type="GeneID" id="55622792"/>
<proteinExistence type="predicted"/>
<name>A0A5J6D9J4_9CAUD</name>
<keyword evidence="1" id="KW-0378">Hydrolase</keyword>
<sequence length="160" mass="18495">MEIWTKVEGFEDYVVSPDGEVYSESKKELKNLRFNNQGDVMVDLYRDRKQNTRKVSLLVAQAYLGEPKNESFNSVIHLNGDRSDCRAINLAWRPRWFVVEYNRMFLSEPLNVSVQIEQTGEIFGTLREACVKYGMVEKTAYVVAHNGGPVFPHGYRLKIL</sequence>
<evidence type="ECO:0000313" key="2">
    <source>
        <dbReference type="Proteomes" id="UP000325848"/>
    </source>
</evidence>
<organism evidence="1 2">
    <name type="scientific">Gordonia phage Chikenjars</name>
    <dbReference type="NCBI Taxonomy" id="2601686"/>
    <lineage>
        <taxon>Viruses</taxon>
        <taxon>Duplodnaviria</taxon>
        <taxon>Heunggongvirae</taxon>
        <taxon>Uroviricota</taxon>
        <taxon>Caudoviricetes</taxon>
        <taxon>Deejayvirinae</taxon>
        <taxon>Kenoshavirus</taxon>
        <taxon>Kenoshavirus chikenjars</taxon>
    </lineage>
</organism>
<dbReference type="Proteomes" id="UP000325848">
    <property type="component" value="Segment"/>
</dbReference>
<dbReference type="InterPro" id="IPR044925">
    <property type="entry name" value="His-Me_finger_sf"/>
</dbReference>
<gene>
    <name evidence="1" type="primary">88</name>
    <name evidence="1" type="ORF">SEA_CHIKENJARS_88</name>
</gene>
<protein>
    <submittedName>
        <fullName evidence="1">HNH endonuclease</fullName>
    </submittedName>
</protein>
<evidence type="ECO:0000313" key="1">
    <source>
        <dbReference type="EMBL" id="QEQ94391.1"/>
    </source>
</evidence>
<keyword evidence="1" id="KW-0540">Nuclease</keyword>
<dbReference type="Gene3D" id="3.90.75.20">
    <property type="match status" value="1"/>
</dbReference>
<reference evidence="1 2" key="1">
    <citation type="submission" date="2019-07" db="EMBL/GenBank/DDBJ databases">
        <authorList>
            <person name="Birge L.R."/>
            <person name="Bivans L.D."/>
            <person name="Blakestad S.M."/>
            <person name="Chesley E.K."/>
            <person name="Frank J.E."/>
            <person name="Hoagland S."/>
            <person name="Hultquist J."/>
            <person name="Lee N.R."/>
            <person name="Pena P.B."/>
            <person name="Ramsey E.P."/>
            <person name="Chia C."/>
            <person name="Williams D.C."/>
            <person name="Garlena R.A."/>
            <person name="Russell D.A."/>
            <person name="Pope W.H."/>
            <person name="Jacobs-Sera D."/>
            <person name="Hatfull G.F."/>
        </authorList>
    </citation>
    <scope>NUCLEOTIDE SEQUENCE [LARGE SCALE GENOMIC DNA]</scope>
</reference>
<dbReference type="KEGG" id="vg:55622792"/>